<reference evidence="1 2" key="1">
    <citation type="journal article" date="2012" name="ISME J.">
        <title>Genomic evidence of rapid, global-scale gene flow in a Sulfolobus species.</title>
        <authorList>
            <person name="Mao D."/>
            <person name="Grogan D."/>
        </authorList>
    </citation>
    <scope>NUCLEOTIDE SEQUENCE [LARGE SCALE GENOMIC DNA]</scope>
    <source>
        <strain evidence="1 2">N8</strain>
    </source>
</reference>
<organism evidence="2">
    <name type="scientific">Sulfolobus acidocaldarius N8</name>
    <dbReference type="NCBI Taxonomy" id="1028566"/>
    <lineage>
        <taxon>Archaea</taxon>
        <taxon>Thermoproteota</taxon>
        <taxon>Thermoprotei</taxon>
        <taxon>Sulfolobales</taxon>
        <taxon>Sulfolobaceae</taxon>
        <taxon>Sulfolobus</taxon>
    </lineage>
</organism>
<dbReference type="HOGENOM" id="CLU_2839524_0_0_2"/>
<gene>
    <name evidence="1" type="ORF">SacN8_08525</name>
</gene>
<evidence type="ECO:0000313" key="2">
    <source>
        <dbReference type="Proteomes" id="UP000011281"/>
    </source>
</evidence>
<dbReference type="EMBL" id="CP002817">
    <property type="protein sequence ID" value="AGE71665.1"/>
    <property type="molecule type" value="Genomic_DNA"/>
</dbReference>
<accession>M1J752</accession>
<name>M1J752_9CREN</name>
<evidence type="ECO:0000313" key="1">
    <source>
        <dbReference type="EMBL" id="AGE71665.1"/>
    </source>
</evidence>
<proteinExistence type="predicted"/>
<protein>
    <submittedName>
        <fullName evidence="1">Uncharacterized protein</fullName>
    </submittedName>
</protein>
<dbReference type="Proteomes" id="UP000011281">
    <property type="component" value="Chromosome"/>
</dbReference>
<sequence length="65" mass="7883">MSSAYLKDISEIASWDYFSSFSLKIRYINLHAFMFRYLHLYFSKISFNKENEKYNRLKKNTNGLV</sequence>
<dbReference type="AlphaFoldDB" id="M1J752"/>
<dbReference type="KEGG" id="sacn:SacN8_08525"/>